<evidence type="ECO:0000256" key="3">
    <source>
        <dbReference type="ARBA" id="ARBA00023136"/>
    </source>
</evidence>
<comment type="caution">
    <text evidence="5">The sequence shown here is derived from an EMBL/GenBank/DDBJ whole genome shotgun (WGS) entry which is preliminary data.</text>
</comment>
<dbReference type="InterPro" id="IPR036640">
    <property type="entry name" value="ABC1_TM_sf"/>
</dbReference>
<dbReference type="OrthoDB" id="3176171at2759"/>
<evidence type="ECO:0000256" key="4">
    <source>
        <dbReference type="SAM" id="Phobius"/>
    </source>
</evidence>
<sequence length="105" mass="11043">MVDTGVETNEGTIEDDGFSLARSILSIFSQAVLLDNCLMEIGCVGAIANGHSFPITMFFFHSVVNDVGSSMTSDSPPNGHISHALNIVLFLAAGSFVACFLGKLC</sequence>
<keyword evidence="2 4" id="KW-1133">Transmembrane helix</keyword>
<reference evidence="5 6" key="1">
    <citation type="journal article" date="2020" name="Nat. Food">
        <title>A phased Vanilla planifolia genome enables genetic improvement of flavour and production.</title>
        <authorList>
            <person name="Hasing T."/>
            <person name="Tang H."/>
            <person name="Brym M."/>
            <person name="Khazi F."/>
            <person name="Huang T."/>
            <person name="Chambers A.H."/>
        </authorList>
    </citation>
    <scope>NUCLEOTIDE SEQUENCE [LARGE SCALE GENOMIC DNA]</scope>
    <source>
        <tissue evidence="5">Leaf</tissue>
    </source>
</reference>
<protein>
    <submittedName>
        <fullName evidence="5">Uncharacterized protein</fullName>
    </submittedName>
</protein>
<keyword evidence="1 4" id="KW-0812">Transmembrane</keyword>
<evidence type="ECO:0000313" key="5">
    <source>
        <dbReference type="EMBL" id="KAG0491338.1"/>
    </source>
</evidence>
<feature type="transmembrane region" description="Helical" evidence="4">
    <location>
        <begin position="81"/>
        <end position="101"/>
    </location>
</feature>
<keyword evidence="3 4" id="KW-0472">Membrane</keyword>
<name>A0A835RIZ0_VANPL</name>
<dbReference type="GO" id="GO:0005524">
    <property type="term" value="F:ATP binding"/>
    <property type="evidence" value="ECO:0007669"/>
    <property type="project" value="InterPro"/>
</dbReference>
<dbReference type="GO" id="GO:0016020">
    <property type="term" value="C:membrane"/>
    <property type="evidence" value="ECO:0007669"/>
    <property type="project" value="InterPro"/>
</dbReference>
<dbReference type="AlphaFoldDB" id="A0A835RIZ0"/>
<gene>
    <name evidence="5" type="ORF">HPP92_004736</name>
</gene>
<dbReference type="EMBL" id="JADCNL010000002">
    <property type="protein sequence ID" value="KAG0491338.1"/>
    <property type="molecule type" value="Genomic_DNA"/>
</dbReference>
<evidence type="ECO:0000256" key="1">
    <source>
        <dbReference type="ARBA" id="ARBA00022692"/>
    </source>
</evidence>
<organism evidence="5 6">
    <name type="scientific">Vanilla planifolia</name>
    <name type="common">Vanilla</name>
    <dbReference type="NCBI Taxonomy" id="51239"/>
    <lineage>
        <taxon>Eukaryota</taxon>
        <taxon>Viridiplantae</taxon>
        <taxon>Streptophyta</taxon>
        <taxon>Embryophyta</taxon>
        <taxon>Tracheophyta</taxon>
        <taxon>Spermatophyta</taxon>
        <taxon>Magnoliopsida</taxon>
        <taxon>Liliopsida</taxon>
        <taxon>Asparagales</taxon>
        <taxon>Orchidaceae</taxon>
        <taxon>Vanilloideae</taxon>
        <taxon>Vanilleae</taxon>
        <taxon>Vanilla</taxon>
    </lineage>
</organism>
<proteinExistence type="predicted"/>
<dbReference type="Gene3D" id="1.20.1560.10">
    <property type="entry name" value="ABC transporter type 1, transmembrane domain"/>
    <property type="match status" value="1"/>
</dbReference>
<accession>A0A835RIZ0</accession>
<evidence type="ECO:0000313" key="6">
    <source>
        <dbReference type="Proteomes" id="UP000636800"/>
    </source>
</evidence>
<dbReference type="Proteomes" id="UP000636800">
    <property type="component" value="Chromosome 2"/>
</dbReference>
<keyword evidence="6" id="KW-1185">Reference proteome</keyword>
<evidence type="ECO:0000256" key="2">
    <source>
        <dbReference type="ARBA" id="ARBA00022989"/>
    </source>
</evidence>